<organism evidence="1 2">
    <name type="scientific">Desmophyllum pertusum</name>
    <dbReference type="NCBI Taxonomy" id="174260"/>
    <lineage>
        <taxon>Eukaryota</taxon>
        <taxon>Metazoa</taxon>
        <taxon>Cnidaria</taxon>
        <taxon>Anthozoa</taxon>
        <taxon>Hexacorallia</taxon>
        <taxon>Scleractinia</taxon>
        <taxon>Caryophylliina</taxon>
        <taxon>Caryophylliidae</taxon>
        <taxon>Desmophyllum</taxon>
    </lineage>
</organism>
<protein>
    <recommendedName>
        <fullName evidence="3">EGF-like domain-containing protein</fullName>
    </recommendedName>
</protein>
<evidence type="ECO:0000313" key="2">
    <source>
        <dbReference type="Proteomes" id="UP001163046"/>
    </source>
</evidence>
<dbReference type="OrthoDB" id="5990377at2759"/>
<comment type="caution">
    <text evidence="1">The sequence shown here is derived from an EMBL/GenBank/DDBJ whole genome shotgun (WGS) entry which is preliminary data.</text>
</comment>
<dbReference type="EMBL" id="MU825435">
    <property type="protein sequence ID" value="KAJ7389343.1"/>
    <property type="molecule type" value="Genomic_DNA"/>
</dbReference>
<evidence type="ECO:0008006" key="3">
    <source>
        <dbReference type="Google" id="ProtNLM"/>
    </source>
</evidence>
<dbReference type="InterPro" id="IPR036383">
    <property type="entry name" value="TSP1_rpt_sf"/>
</dbReference>
<dbReference type="InterPro" id="IPR000884">
    <property type="entry name" value="TSP1_rpt"/>
</dbReference>
<dbReference type="Gene3D" id="2.20.100.10">
    <property type="entry name" value="Thrombospondin type-1 (TSP1) repeat"/>
    <property type="match status" value="1"/>
</dbReference>
<dbReference type="Pfam" id="PF00090">
    <property type="entry name" value="TSP_1"/>
    <property type="match status" value="1"/>
</dbReference>
<name>A0A9W9ZWV1_9CNID</name>
<dbReference type="SMART" id="SM00209">
    <property type="entry name" value="TSP1"/>
    <property type="match status" value="1"/>
</dbReference>
<dbReference type="PANTHER" id="PTHR11311">
    <property type="entry name" value="SPONDIN"/>
    <property type="match status" value="1"/>
</dbReference>
<dbReference type="PANTHER" id="PTHR11311:SF15">
    <property type="entry name" value="SPONDIN-2"/>
    <property type="match status" value="1"/>
</dbReference>
<dbReference type="GO" id="GO:0031012">
    <property type="term" value="C:extracellular matrix"/>
    <property type="evidence" value="ECO:0007669"/>
    <property type="project" value="TreeGrafter"/>
</dbReference>
<dbReference type="InterPro" id="IPR051418">
    <property type="entry name" value="Spondin/Thrombospondin_T1"/>
</dbReference>
<dbReference type="PROSITE" id="PS50092">
    <property type="entry name" value="TSP1"/>
    <property type="match status" value="1"/>
</dbReference>
<evidence type="ECO:0000313" key="1">
    <source>
        <dbReference type="EMBL" id="KAJ7389343.1"/>
    </source>
</evidence>
<sequence>MTETNSISGVDEGDGGRLLLAALLTAVSEVGQVGVLAHISAVRAAHRNERGRSCRLRHAVAPVPTTCEKRKRVTEIIVETVARRIVADAVVERGTVELVVNKPETPTLGGGEEDDPLHPAVPENCQVSSWSSWGSCSRQCGTSGTQRRTRTKTVVEACGGTCHFSLDENRSCNRDKCQHSGTSVSNGCTCRPGYRGTCCESVGPVGAVVQVEDNHVFDRWRMIRIAVDVIWNFKPVRVLVLCTVVGHVGVDGIPVVKPVELVLKNVLEAARIHGHVMAGIPAEEQRWTNKRVTSNYALLTEAGLVGVYGQVAADAVILGHKVDHGAARNRRLEMAGNPVQEQRMNSGCVTRILVQFMAAGLAGLCQHHAA</sequence>
<dbReference type="Proteomes" id="UP001163046">
    <property type="component" value="Unassembled WGS sequence"/>
</dbReference>
<accession>A0A9W9ZWV1</accession>
<dbReference type="AlphaFoldDB" id="A0A9W9ZWV1"/>
<gene>
    <name evidence="1" type="ORF">OS493_032200</name>
</gene>
<proteinExistence type="predicted"/>
<reference evidence="1" key="1">
    <citation type="submission" date="2023-01" db="EMBL/GenBank/DDBJ databases">
        <title>Genome assembly of the deep-sea coral Lophelia pertusa.</title>
        <authorList>
            <person name="Herrera S."/>
            <person name="Cordes E."/>
        </authorList>
    </citation>
    <scope>NUCLEOTIDE SEQUENCE</scope>
    <source>
        <strain evidence="1">USNM1676648</strain>
        <tissue evidence="1">Polyp</tissue>
    </source>
</reference>
<keyword evidence="2" id="KW-1185">Reference proteome</keyword>
<dbReference type="SUPFAM" id="SSF82895">
    <property type="entry name" value="TSP-1 type 1 repeat"/>
    <property type="match status" value="1"/>
</dbReference>
<dbReference type="GO" id="GO:0007155">
    <property type="term" value="P:cell adhesion"/>
    <property type="evidence" value="ECO:0007669"/>
    <property type="project" value="TreeGrafter"/>
</dbReference>